<evidence type="ECO:0000259" key="1">
    <source>
        <dbReference type="Pfam" id="PF01370"/>
    </source>
</evidence>
<dbReference type="GO" id="GO:0004029">
    <property type="term" value="F:aldehyde dehydrogenase (NAD+) activity"/>
    <property type="evidence" value="ECO:0007669"/>
    <property type="project" value="TreeGrafter"/>
</dbReference>
<sequence>MKVLLTGATGYIGSAVTDHLTGAGHQVIALTRGTQPRPGRSWHAQVAGDTADPASLTGAVTPDIEAVIHLAPPSGEADVDAAVIEALAAPLRGTGRPLVYTSGIWVLGATGERQEVTEEAPTNPIGIVGYRPQIERQVLAEAAKGVRAVVIRPGIAYGRGGGIPALLVARAGEQQVPEYYGKEDVRWPMVHVDDLAELFVAAVERAGAGTLWHGVGESAVPVRDLARAAGRAAGVLAAPHAIPAEQAAQAFGPLFADALALDQSISGATARTVLGWNPDRQGAVAEVASGSYRPVAVFGAPEGPETDAEVASIRRLVAEIEHAQQNELVDQFLSLFRPQDPVWTTGHGKRLSGLEEIAAFTGQVLPGATADSTAVYDVERILFLRPDVAVVNVRQQPIGHDGTRIADRPEGRPLYILVKEDGVWRVGAAQNTLAVS</sequence>
<name>A0A5J6IZ14_STRVI</name>
<dbReference type="InterPro" id="IPR011944">
    <property type="entry name" value="Steroid_delta5-4_isomerase"/>
</dbReference>
<dbReference type="PANTHER" id="PTHR48079">
    <property type="entry name" value="PROTEIN YEEZ"/>
    <property type="match status" value="1"/>
</dbReference>
<evidence type="ECO:0000313" key="3">
    <source>
        <dbReference type="EMBL" id="QEV43860.1"/>
    </source>
</evidence>
<dbReference type="RefSeq" id="WP_132753125.1">
    <property type="nucleotide sequence ID" value="NZ_BNBW01000012.1"/>
</dbReference>
<dbReference type="Gene3D" id="3.40.50.720">
    <property type="entry name" value="NAD(P)-binding Rossmann-like Domain"/>
    <property type="match status" value="1"/>
</dbReference>
<dbReference type="PANTHER" id="PTHR48079:SF6">
    <property type="entry name" value="NAD(P)-BINDING DOMAIN-CONTAINING PROTEIN-RELATED"/>
    <property type="match status" value="1"/>
</dbReference>
<reference evidence="3 4" key="1">
    <citation type="submission" date="2017-09" db="EMBL/GenBank/DDBJ databases">
        <authorList>
            <person name="Lee N."/>
            <person name="Cho B.-K."/>
        </authorList>
    </citation>
    <scope>NUCLEOTIDE SEQUENCE [LARGE SCALE GENOMIC DNA]</scope>
    <source>
        <strain evidence="3 4">ATCC 27476</strain>
    </source>
</reference>
<dbReference type="Proteomes" id="UP000325563">
    <property type="component" value="Chromosome"/>
</dbReference>
<proteinExistence type="predicted"/>
<keyword evidence="4" id="KW-1185">Reference proteome</keyword>
<dbReference type="InterPro" id="IPR027843">
    <property type="entry name" value="DUF4440"/>
</dbReference>
<dbReference type="KEGG" id="svn:CP980_01110"/>
<evidence type="ECO:0000313" key="4">
    <source>
        <dbReference type="Proteomes" id="UP000325563"/>
    </source>
</evidence>
<dbReference type="InterPro" id="IPR051783">
    <property type="entry name" value="NAD(P)-dependent_oxidoreduct"/>
</dbReference>
<dbReference type="InterPro" id="IPR036291">
    <property type="entry name" value="NAD(P)-bd_dom_sf"/>
</dbReference>
<evidence type="ECO:0000259" key="2">
    <source>
        <dbReference type="Pfam" id="PF14534"/>
    </source>
</evidence>
<dbReference type="Gene3D" id="3.10.450.50">
    <property type="match status" value="1"/>
</dbReference>
<feature type="domain" description="DUF4440" evidence="2">
    <location>
        <begin position="313"/>
        <end position="426"/>
    </location>
</feature>
<dbReference type="EMBL" id="CP023692">
    <property type="protein sequence ID" value="QEV43860.1"/>
    <property type="molecule type" value="Genomic_DNA"/>
</dbReference>
<accession>A0A5J6IZ14</accession>
<organism evidence="3 4">
    <name type="scientific">Streptomyces vinaceus</name>
    <dbReference type="NCBI Taxonomy" id="1960"/>
    <lineage>
        <taxon>Bacteria</taxon>
        <taxon>Bacillati</taxon>
        <taxon>Actinomycetota</taxon>
        <taxon>Actinomycetes</taxon>
        <taxon>Kitasatosporales</taxon>
        <taxon>Streptomycetaceae</taxon>
        <taxon>Streptomyces</taxon>
    </lineage>
</organism>
<protein>
    <submittedName>
        <fullName evidence="3">SgcJ/EcaC family oxidoreductase</fullName>
    </submittedName>
</protein>
<dbReference type="Pfam" id="PF14534">
    <property type="entry name" value="DUF4440"/>
    <property type="match status" value="1"/>
</dbReference>
<dbReference type="InterPro" id="IPR001509">
    <property type="entry name" value="Epimerase_deHydtase"/>
</dbReference>
<dbReference type="AlphaFoldDB" id="A0A5J6IZ14"/>
<dbReference type="GeneID" id="95609178"/>
<gene>
    <name evidence="3" type="ORF">CP980_01110</name>
</gene>
<dbReference type="SUPFAM" id="SSF51735">
    <property type="entry name" value="NAD(P)-binding Rossmann-fold domains"/>
    <property type="match status" value="1"/>
</dbReference>
<dbReference type="Pfam" id="PF01370">
    <property type="entry name" value="Epimerase"/>
    <property type="match status" value="1"/>
</dbReference>
<dbReference type="SUPFAM" id="SSF54427">
    <property type="entry name" value="NTF2-like"/>
    <property type="match status" value="1"/>
</dbReference>
<dbReference type="NCBIfam" id="TIGR02246">
    <property type="entry name" value="SgcJ/EcaC family oxidoreductase"/>
    <property type="match status" value="1"/>
</dbReference>
<dbReference type="GO" id="GO:0005737">
    <property type="term" value="C:cytoplasm"/>
    <property type="evidence" value="ECO:0007669"/>
    <property type="project" value="TreeGrafter"/>
</dbReference>
<dbReference type="InterPro" id="IPR032710">
    <property type="entry name" value="NTF2-like_dom_sf"/>
</dbReference>
<feature type="domain" description="NAD-dependent epimerase/dehydratase" evidence="1">
    <location>
        <begin position="3"/>
        <end position="205"/>
    </location>
</feature>